<evidence type="ECO:0000313" key="5">
    <source>
        <dbReference type="Proteomes" id="UP000322634"/>
    </source>
</evidence>
<name>A0A5D0TXA0_9ACTN</name>
<dbReference type="SUPFAM" id="SSF53474">
    <property type="entry name" value="alpha/beta-Hydrolases"/>
    <property type="match status" value="1"/>
</dbReference>
<accession>A0A5D0TXA0</accession>
<protein>
    <submittedName>
        <fullName evidence="4">CocE/NonD family hydrolase</fullName>
    </submittedName>
</protein>
<dbReference type="Proteomes" id="UP000322634">
    <property type="component" value="Unassembled WGS sequence"/>
</dbReference>
<dbReference type="SMART" id="SM00939">
    <property type="entry name" value="PepX_C"/>
    <property type="match status" value="1"/>
</dbReference>
<evidence type="ECO:0000259" key="3">
    <source>
        <dbReference type="SMART" id="SM00939"/>
    </source>
</evidence>
<organism evidence="4 5">
    <name type="scientific">Actinomadura syzygii</name>
    <dbReference type="NCBI Taxonomy" id="1427538"/>
    <lineage>
        <taxon>Bacteria</taxon>
        <taxon>Bacillati</taxon>
        <taxon>Actinomycetota</taxon>
        <taxon>Actinomycetes</taxon>
        <taxon>Streptosporangiales</taxon>
        <taxon>Thermomonosporaceae</taxon>
        <taxon>Actinomadura</taxon>
    </lineage>
</organism>
<feature type="region of interest" description="Disordered" evidence="2">
    <location>
        <begin position="1"/>
        <end position="35"/>
    </location>
</feature>
<dbReference type="InterPro" id="IPR029058">
    <property type="entry name" value="AB_hydrolase_fold"/>
</dbReference>
<dbReference type="Gene3D" id="1.10.3020.10">
    <property type="entry name" value="alpha-amino acid ester hydrolase ( Helical cap domain)"/>
    <property type="match status" value="1"/>
</dbReference>
<evidence type="ECO:0000256" key="2">
    <source>
        <dbReference type="SAM" id="MobiDB-lite"/>
    </source>
</evidence>
<dbReference type="Gene3D" id="2.60.120.260">
    <property type="entry name" value="Galactose-binding domain-like"/>
    <property type="match status" value="1"/>
</dbReference>
<gene>
    <name evidence="4" type="ORF">FXF65_30485</name>
</gene>
<dbReference type="NCBIfam" id="TIGR00976">
    <property type="entry name" value="CocE_NonD"/>
    <property type="match status" value="1"/>
</dbReference>
<feature type="domain" description="Xaa-Pro dipeptidyl-peptidase C-terminal" evidence="3">
    <location>
        <begin position="395"/>
        <end position="645"/>
    </location>
</feature>
<dbReference type="GO" id="GO:0008239">
    <property type="term" value="F:dipeptidyl-peptidase activity"/>
    <property type="evidence" value="ECO:0007669"/>
    <property type="project" value="InterPro"/>
</dbReference>
<dbReference type="InterPro" id="IPR000383">
    <property type="entry name" value="Xaa-Pro-like_dom"/>
</dbReference>
<dbReference type="SUPFAM" id="SSF49785">
    <property type="entry name" value="Galactose-binding domain-like"/>
    <property type="match status" value="1"/>
</dbReference>
<dbReference type="AlphaFoldDB" id="A0A5D0TXA0"/>
<dbReference type="OrthoDB" id="5240615at2"/>
<dbReference type="PANTHER" id="PTHR43056:SF10">
    <property type="entry name" value="COCE_NOND FAMILY, PUTATIVE (AFU_ORTHOLOGUE AFUA_7G00600)-RELATED"/>
    <property type="match status" value="1"/>
</dbReference>
<feature type="compositionally biased region" description="Low complexity" evidence="2">
    <location>
        <begin position="1"/>
        <end position="10"/>
    </location>
</feature>
<evidence type="ECO:0000256" key="1">
    <source>
        <dbReference type="ARBA" id="ARBA00022801"/>
    </source>
</evidence>
<keyword evidence="5" id="KW-1185">Reference proteome</keyword>
<evidence type="ECO:0000313" key="4">
    <source>
        <dbReference type="EMBL" id="TYC10263.1"/>
    </source>
</evidence>
<reference evidence="4 5" key="1">
    <citation type="submission" date="2019-08" db="EMBL/GenBank/DDBJ databases">
        <title>Actinomadura sp. nov. CYP1-5 isolated from mountain soil.</title>
        <authorList>
            <person name="Songsumanus A."/>
            <person name="Kuncharoen N."/>
            <person name="Kudo T."/>
            <person name="Yuki M."/>
            <person name="Igarashi Y."/>
            <person name="Tanasupawat S."/>
        </authorList>
    </citation>
    <scope>NUCLEOTIDE SEQUENCE [LARGE SCALE GENOMIC DNA]</scope>
    <source>
        <strain evidence="4 5">GKU157</strain>
    </source>
</reference>
<dbReference type="InterPro" id="IPR005674">
    <property type="entry name" value="CocE/Ser_esterase"/>
</dbReference>
<dbReference type="PANTHER" id="PTHR43056">
    <property type="entry name" value="PEPTIDASE S9 PROLYL OLIGOPEPTIDASE"/>
    <property type="match status" value="1"/>
</dbReference>
<proteinExistence type="predicted"/>
<dbReference type="Gene3D" id="3.40.50.1820">
    <property type="entry name" value="alpha/beta hydrolase"/>
    <property type="match status" value="1"/>
</dbReference>
<sequence length="654" mass="72967">MLRPTTSSGRRASRRPPEGRRPAHRPRPGREAAMRAKRRMTWAGGRRRSWRLSLGAAVFVLGGMAVAPGASAAGKGAAADQCEFTVQKDVPTTMRDGTVLRSNVFTPKGDGDFPVILMRLPYNKEGAENIFYANPDRYASACYLVVVQDVRGQYKSDGEFYTYKYEAEDGYDTIEWSAKLPHSNGKVGMYGFSYPGLTQWLPATLTPPHLVTIVPAFTSSDIYDGWTYEGGALYQSFTEDWPLSFLARGAIQRLPDYPKLSAEMSQASRALFAKWYWHMPLNEFPPLYPKDKRVARYFYDWVDHPSFDSYWKRWSIREKYPKVTVPALNYGGWSDIFLNGTVENFAGMQARGGSATARNGTKLLVGPWTHGSSGRRVGALDYGPEAVVSIDEVQFRWFDHWLKGVDNGVDKDPAVKIFVMGANKWRTADSWPIPGTAFTEYYLHSNGDANTVTGGGTLSTAAPTTETADQYRYDPENPVPSFGGRFQSSVPGGPQDQRLIEQRPDVLVYNTPRLAKDTEVTGPISVTLYASSSARDTDWTAKITDVGPDGTSMLVRDGIQRARYRVSLERPSLIRPGKVYKYTIKLWPTSNVFQAGHRLRLEISSSNFPMYDRNPNTGGQFGNDDRTKPAAQTIYHDAEHPSSITLPIIPTPID</sequence>
<keyword evidence="1 4" id="KW-0378">Hydrolase</keyword>
<dbReference type="InterPro" id="IPR008979">
    <property type="entry name" value="Galactose-bd-like_sf"/>
</dbReference>
<dbReference type="InterPro" id="IPR050585">
    <property type="entry name" value="Xaa-Pro_dipeptidyl-ppase/CocE"/>
</dbReference>
<dbReference type="InterPro" id="IPR013736">
    <property type="entry name" value="Xaa-Pro_dipept_C"/>
</dbReference>
<dbReference type="Pfam" id="PF08530">
    <property type="entry name" value="PepX_C"/>
    <property type="match status" value="1"/>
</dbReference>
<dbReference type="Pfam" id="PF02129">
    <property type="entry name" value="Peptidase_S15"/>
    <property type="match status" value="1"/>
</dbReference>
<comment type="caution">
    <text evidence="4">The sequence shown here is derived from an EMBL/GenBank/DDBJ whole genome shotgun (WGS) entry which is preliminary data.</text>
</comment>
<dbReference type="EMBL" id="VSFF01000012">
    <property type="protein sequence ID" value="TYC10263.1"/>
    <property type="molecule type" value="Genomic_DNA"/>
</dbReference>